<proteinExistence type="inferred from homology"/>
<dbReference type="SUPFAM" id="SSF50630">
    <property type="entry name" value="Acid proteases"/>
    <property type="match status" value="1"/>
</dbReference>
<dbReference type="OrthoDB" id="2747330at2759"/>
<dbReference type="GeneID" id="125520248"/>
<dbReference type="PANTHER" id="PTHR13683">
    <property type="entry name" value="ASPARTYL PROTEASES"/>
    <property type="match status" value="1"/>
</dbReference>
<feature type="active site" evidence="2">
    <location>
        <position position="387"/>
    </location>
</feature>
<feature type="signal peptide" evidence="3">
    <location>
        <begin position="1"/>
        <end position="22"/>
    </location>
</feature>
<dbReference type="Proteomes" id="UP000015106">
    <property type="component" value="Chromosome 7"/>
</dbReference>
<name>A0A8R7UXV6_TRIUA</name>
<evidence type="ECO:0000313" key="6">
    <source>
        <dbReference type="Proteomes" id="UP000015106"/>
    </source>
</evidence>
<comment type="similarity">
    <text evidence="1">Belongs to the peptidase A1 family.</text>
</comment>
<feature type="active site" evidence="2">
    <location>
        <position position="183"/>
    </location>
</feature>
<protein>
    <recommendedName>
        <fullName evidence="4">Peptidase A1 domain-containing protein</fullName>
    </recommendedName>
</protein>
<reference evidence="5" key="2">
    <citation type="submission" date="2018-03" db="EMBL/GenBank/DDBJ databases">
        <title>The Triticum urartu genome reveals the dynamic nature of wheat genome evolution.</title>
        <authorList>
            <person name="Ling H."/>
            <person name="Ma B."/>
            <person name="Shi X."/>
            <person name="Liu H."/>
            <person name="Dong L."/>
            <person name="Sun H."/>
            <person name="Cao Y."/>
            <person name="Gao Q."/>
            <person name="Zheng S."/>
            <person name="Li Y."/>
            <person name="Yu Y."/>
            <person name="Du H."/>
            <person name="Qi M."/>
            <person name="Li Y."/>
            <person name="Yu H."/>
            <person name="Cui Y."/>
            <person name="Wang N."/>
            <person name="Chen C."/>
            <person name="Wu H."/>
            <person name="Zhao Y."/>
            <person name="Zhang J."/>
            <person name="Li Y."/>
            <person name="Zhou W."/>
            <person name="Zhang B."/>
            <person name="Hu W."/>
            <person name="Eijk M."/>
            <person name="Tang J."/>
            <person name="Witsenboer H."/>
            <person name="Zhao S."/>
            <person name="Li Z."/>
            <person name="Zhang A."/>
            <person name="Wang D."/>
            <person name="Liang C."/>
        </authorList>
    </citation>
    <scope>NUCLEOTIDE SEQUENCE [LARGE SCALE GENOMIC DNA]</scope>
    <source>
        <strain evidence="5">cv. G1812</strain>
    </source>
</reference>
<feature type="domain" description="Peptidase A1" evidence="4">
    <location>
        <begin position="165"/>
        <end position="499"/>
    </location>
</feature>
<feature type="chain" id="PRO_5035806886" description="Peptidase A1 domain-containing protein" evidence="3">
    <location>
        <begin position="23"/>
        <end position="503"/>
    </location>
</feature>
<reference evidence="6" key="1">
    <citation type="journal article" date="2013" name="Nature">
        <title>Draft genome of the wheat A-genome progenitor Triticum urartu.</title>
        <authorList>
            <person name="Ling H.Q."/>
            <person name="Zhao S."/>
            <person name="Liu D."/>
            <person name="Wang J."/>
            <person name="Sun H."/>
            <person name="Zhang C."/>
            <person name="Fan H."/>
            <person name="Li D."/>
            <person name="Dong L."/>
            <person name="Tao Y."/>
            <person name="Gao C."/>
            <person name="Wu H."/>
            <person name="Li Y."/>
            <person name="Cui Y."/>
            <person name="Guo X."/>
            <person name="Zheng S."/>
            <person name="Wang B."/>
            <person name="Yu K."/>
            <person name="Liang Q."/>
            <person name="Yang W."/>
            <person name="Lou X."/>
            <person name="Chen J."/>
            <person name="Feng M."/>
            <person name="Jian J."/>
            <person name="Zhang X."/>
            <person name="Luo G."/>
            <person name="Jiang Y."/>
            <person name="Liu J."/>
            <person name="Wang Z."/>
            <person name="Sha Y."/>
            <person name="Zhang B."/>
            <person name="Wu H."/>
            <person name="Tang D."/>
            <person name="Shen Q."/>
            <person name="Xue P."/>
            <person name="Zou S."/>
            <person name="Wang X."/>
            <person name="Liu X."/>
            <person name="Wang F."/>
            <person name="Yang Y."/>
            <person name="An X."/>
            <person name="Dong Z."/>
            <person name="Zhang K."/>
            <person name="Zhang X."/>
            <person name="Luo M.C."/>
            <person name="Dvorak J."/>
            <person name="Tong Y."/>
            <person name="Wang J."/>
            <person name="Yang H."/>
            <person name="Li Z."/>
            <person name="Wang D."/>
            <person name="Zhang A."/>
            <person name="Wang J."/>
        </authorList>
    </citation>
    <scope>NUCLEOTIDE SEQUENCE</scope>
    <source>
        <strain evidence="6">cv. G1812</strain>
    </source>
</reference>
<sequence>MQQVSALPPVLLLLLLISLSSSSCCHGANAAAGDHHDFMVVPASSLLHLSQGAVCSGHKDDGLTAMPPHNRAAWVPINRPHGPCSSAGAMDNMVDNMLLWDQLRTSYILKELSDSRAGKAVPTIDANAAPAPPVVKQDSMMMEGNITMGPQPNVTCNATSSSMATSDAARSGKPGVRQTVIIDTSSDITWVQCLPCPVPQCHLQKDPLYDPADSTTYAPIPCGSRACKELGSSYGNGCSGSGQCNYAVNYSDGRATTGTYITDTLTLSDNTTSINGFRFGCSHADRGPFGDRTAGVLALGGGPQSLRAQAAPTYGDAFSYCIPLPSSIGFLSLGGPPVGLLPRFVLTPLIRNPRAPTFYIVRLEAIAVSGKRLAVPPAAFAAGAVMDSNAVITQLPAVAYAALRAAFRSFMGAYPRAAPVLNLDTCYDFTRSPKVTLPKVSLVFAGGATVPLDAASIMLGGCLAFAAIPGNGSLGFIGNIQQQNYEVLYDVGGGSVGFRRGAC</sequence>
<dbReference type="InterPro" id="IPR032861">
    <property type="entry name" value="TAXi_N"/>
</dbReference>
<dbReference type="EnsemblPlants" id="TuG1812G0700000575.01.T01">
    <property type="protein sequence ID" value="TuG1812G0700000575.01.T01"/>
    <property type="gene ID" value="TuG1812G0700000575.01"/>
</dbReference>
<dbReference type="Pfam" id="PF14543">
    <property type="entry name" value="TAXi_N"/>
    <property type="match status" value="1"/>
</dbReference>
<dbReference type="PROSITE" id="PS51767">
    <property type="entry name" value="PEPTIDASE_A1"/>
    <property type="match status" value="1"/>
</dbReference>
<dbReference type="Pfam" id="PF14541">
    <property type="entry name" value="TAXi_C"/>
    <property type="match status" value="1"/>
</dbReference>
<evidence type="ECO:0000313" key="5">
    <source>
        <dbReference type="EnsemblPlants" id="TuG1812G0700000575.01.T01"/>
    </source>
</evidence>
<reference evidence="5" key="3">
    <citation type="submission" date="2022-06" db="UniProtKB">
        <authorList>
            <consortium name="EnsemblPlants"/>
        </authorList>
    </citation>
    <scope>IDENTIFICATION</scope>
</reference>
<dbReference type="PANTHER" id="PTHR13683:SF605">
    <property type="entry name" value="GENOME ASSEMBLY, CHROMOSOME: II"/>
    <property type="match status" value="1"/>
</dbReference>
<dbReference type="FunFam" id="2.40.70.10:FF:000013">
    <property type="entry name" value="Aspartyl protease AED1"/>
    <property type="match status" value="1"/>
</dbReference>
<dbReference type="GO" id="GO:0006508">
    <property type="term" value="P:proteolysis"/>
    <property type="evidence" value="ECO:0007669"/>
    <property type="project" value="InterPro"/>
</dbReference>
<dbReference type="InterPro" id="IPR033121">
    <property type="entry name" value="PEPTIDASE_A1"/>
</dbReference>
<dbReference type="KEGG" id="tua:125520248"/>
<dbReference type="InterPro" id="IPR021109">
    <property type="entry name" value="Peptidase_aspartic_dom_sf"/>
</dbReference>
<dbReference type="AlphaFoldDB" id="A0A8R7UXV6"/>
<dbReference type="InterPro" id="IPR032799">
    <property type="entry name" value="TAXi_C"/>
</dbReference>
<gene>
    <name evidence="5" type="primary">LOC125520248</name>
</gene>
<organism evidence="5 6">
    <name type="scientific">Triticum urartu</name>
    <name type="common">Red wild einkorn</name>
    <name type="synonym">Crithodium urartu</name>
    <dbReference type="NCBI Taxonomy" id="4572"/>
    <lineage>
        <taxon>Eukaryota</taxon>
        <taxon>Viridiplantae</taxon>
        <taxon>Streptophyta</taxon>
        <taxon>Embryophyta</taxon>
        <taxon>Tracheophyta</taxon>
        <taxon>Spermatophyta</taxon>
        <taxon>Magnoliopsida</taxon>
        <taxon>Liliopsida</taxon>
        <taxon>Poales</taxon>
        <taxon>Poaceae</taxon>
        <taxon>BOP clade</taxon>
        <taxon>Pooideae</taxon>
        <taxon>Triticodae</taxon>
        <taxon>Triticeae</taxon>
        <taxon>Triticinae</taxon>
        <taxon>Triticum</taxon>
    </lineage>
</organism>
<dbReference type="GO" id="GO:0004190">
    <property type="term" value="F:aspartic-type endopeptidase activity"/>
    <property type="evidence" value="ECO:0007669"/>
    <property type="project" value="InterPro"/>
</dbReference>
<keyword evidence="6" id="KW-1185">Reference proteome</keyword>
<evidence type="ECO:0000256" key="3">
    <source>
        <dbReference type="SAM" id="SignalP"/>
    </source>
</evidence>
<dbReference type="Gene3D" id="2.40.70.10">
    <property type="entry name" value="Acid Proteases"/>
    <property type="match status" value="2"/>
</dbReference>
<evidence type="ECO:0000256" key="1">
    <source>
        <dbReference type="ARBA" id="ARBA00007447"/>
    </source>
</evidence>
<keyword evidence="3" id="KW-0732">Signal</keyword>
<evidence type="ECO:0000259" key="4">
    <source>
        <dbReference type="PROSITE" id="PS51767"/>
    </source>
</evidence>
<dbReference type="RefSeq" id="XP_048541073.1">
    <property type="nucleotide sequence ID" value="XM_048685116.1"/>
</dbReference>
<evidence type="ECO:0000256" key="2">
    <source>
        <dbReference type="PIRSR" id="PIRSR601461-1"/>
    </source>
</evidence>
<dbReference type="InterPro" id="IPR001461">
    <property type="entry name" value="Aspartic_peptidase_A1"/>
</dbReference>
<accession>A0A8R7UXV6</accession>
<dbReference type="Gramene" id="TuG1812G0700000575.01.T01">
    <property type="protein sequence ID" value="TuG1812G0700000575.01.T01"/>
    <property type="gene ID" value="TuG1812G0700000575.01"/>
</dbReference>